<protein>
    <submittedName>
        <fullName evidence="3">Uncharacterized protein</fullName>
    </submittedName>
</protein>
<dbReference type="AlphaFoldDB" id="A0A7I8LF87"/>
<organism evidence="3 4">
    <name type="scientific">Spirodela intermedia</name>
    <name type="common">Intermediate duckweed</name>
    <dbReference type="NCBI Taxonomy" id="51605"/>
    <lineage>
        <taxon>Eukaryota</taxon>
        <taxon>Viridiplantae</taxon>
        <taxon>Streptophyta</taxon>
        <taxon>Embryophyta</taxon>
        <taxon>Tracheophyta</taxon>
        <taxon>Spermatophyta</taxon>
        <taxon>Magnoliopsida</taxon>
        <taxon>Liliopsida</taxon>
        <taxon>Araceae</taxon>
        <taxon>Lemnoideae</taxon>
        <taxon>Spirodela</taxon>
    </lineage>
</organism>
<gene>
    <name evidence="3" type="ORF">SI8410_15019357</name>
</gene>
<dbReference type="PANTHER" id="PTHR33600:SF4">
    <property type="entry name" value="PLASTID DIVISION PROTEIN PDV1"/>
    <property type="match status" value="1"/>
</dbReference>
<keyword evidence="2" id="KW-0472">Membrane</keyword>
<feature type="region of interest" description="Disordered" evidence="1">
    <location>
        <begin position="170"/>
        <end position="189"/>
    </location>
</feature>
<dbReference type="GO" id="GO:0010020">
    <property type="term" value="P:chloroplast fission"/>
    <property type="evidence" value="ECO:0007669"/>
    <property type="project" value="InterPro"/>
</dbReference>
<accession>A0A7I8LF87</accession>
<name>A0A7I8LF87_SPIIN</name>
<feature type="region of interest" description="Disordered" evidence="1">
    <location>
        <begin position="253"/>
        <end position="283"/>
    </location>
</feature>
<dbReference type="InterPro" id="IPR038939">
    <property type="entry name" value="PDV1/PDV2"/>
</dbReference>
<evidence type="ECO:0000256" key="2">
    <source>
        <dbReference type="SAM" id="Phobius"/>
    </source>
</evidence>
<keyword evidence="2" id="KW-0812">Transmembrane</keyword>
<dbReference type="PANTHER" id="PTHR33600">
    <property type="entry name" value="PLASTID DIVISION PROTEIN PDV2"/>
    <property type="match status" value="1"/>
</dbReference>
<sequence length="283" mass="31568">MKWGMEVEEVEVLLEKICDLHDRISDAIHAVSRSHFLRSMTANDGSRISDEKKHPTVGVGGGPGDEWKRGYVYVKGFKLEEDEATIAEARSLNSVRTALEDLEEQLEFFHTVQSQQRAERDAAIARLEQSRIILAMRLADHHGRKYKVIEEAMAFVGDVSDDSHFIGPGYTFQSHSSGKPNPRQGKRSNPVIGMLVSSLTLAKKFLGLDRFVGALGNATLFTVSMLVLLRMQHVSMKSDLLLEPPTGQVLRFYGEGSENRNSRPDNTSYGDQRQPLDVLAARG</sequence>
<feature type="transmembrane region" description="Helical" evidence="2">
    <location>
        <begin position="211"/>
        <end position="229"/>
    </location>
</feature>
<keyword evidence="4" id="KW-1185">Reference proteome</keyword>
<evidence type="ECO:0000313" key="3">
    <source>
        <dbReference type="EMBL" id="CAA7408679.1"/>
    </source>
</evidence>
<dbReference type="EMBL" id="LR746278">
    <property type="protein sequence ID" value="CAA7408679.1"/>
    <property type="molecule type" value="Genomic_DNA"/>
</dbReference>
<proteinExistence type="predicted"/>
<dbReference type="Proteomes" id="UP000663760">
    <property type="component" value="Chromosome 15"/>
</dbReference>
<reference evidence="3" key="1">
    <citation type="submission" date="2020-02" db="EMBL/GenBank/DDBJ databases">
        <authorList>
            <person name="Scholz U."/>
            <person name="Mascher M."/>
            <person name="Fiebig A."/>
        </authorList>
    </citation>
    <scope>NUCLEOTIDE SEQUENCE</scope>
</reference>
<keyword evidence="2" id="KW-1133">Transmembrane helix</keyword>
<evidence type="ECO:0000256" key="1">
    <source>
        <dbReference type="SAM" id="MobiDB-lite"/>
    </source>
</evidence>
<evidence type="ECO:0000313" key="4">
    <source>
        <dbReference type="Proteomes" id="UP000663760"/>
    </source>
</evidence>
<dbReference type="OrthoDB" id="1613918at2759"/>